<gene>
    <name evidence="1" type="ORF">EJ02DRAFT_450101</name>
</gene>
<dbReference type="Proteomes" id="UP000800038">
    <property type="component" value="Unassembled WGS sequence"/>
</dbReference>
<organism evidence="1 2">
    <name type="scientific">Clathrospora elynae</name>
    <dbReference type="NCBI Taxonomy" id="706981"/>
    <lineage>
        <taxon>Eukaryota</taxon>
        <taxon>Fungi</taxon>
        <taxon>Dikarya</taxon>
        <taxon>Ascomycota</taxon>
        <taxon>Pezizomycotina</taxon>
        <taxon>Dothideomycetes</taxon>
        <taxon>Pleosporomycetidae</taxon>
        <taxon>Pleosporales</taxon>
        <taxon>Diademaceae</taxon>
        <taxon>Clathrospora</taxon>
    </lineage>
</organism>
<dbReference type="PROSITE" id="PS51257">
    <property type="entry name" value="PROKAR_LIPOPROTEIN"/>
    <property type="match status" value="1"/>
</dbReference>
<reference evidence="1" key="1">
    <citation type="journal article" date="2020" name="Stud. Mycol.">
        <title>101 Dothideomycetes genomes: a test case for predicting lifestyles and emergence of pathogens.</title>
        <authorList>
            <person name="Haridas S."/>
            <person name="Albert R."/>
            <person name="Binder M."/>
            <person name="Bloem J."/>
            <person name="Labutti K."/>
            <person name="Salamov A."/>
            <person name="Andreopoulos B."/>
            <person name="Baker S."/>
            <person name="Barry K."/>
            <person name="Bills G."/>
            <person name="Bluhm B."/>
            <person name="Cannon C."/>
            <person name="Castanera R."/>
            <person name="Culley D."/>
            <person name="Daum C."/>
            <person name="Ezra D."/>
            <person name="Gonzalez J."/>
            <person name="Henrissat B."/>
            <person name="Kuo A."/>
            <person name="Liang C."/>
            <person name="Lipzen A."/>
            <person name="Lutzoni F."/>
            <person name="Magnuson J."/>
            <person name="Mondo S."/>
            <person name="Nolan M."/>
            <person name="Ohm R."/>
            <person name="Pangilinan J."/>
            <person name="Park H.-J."/>
            <person name="Ramirez L."/>
            <person name="Alfaro M."/>
            <person name="Sun H."/>
            <person name="Tritt A."/>
            <person name="Yoshinaga Y."/>
            <person name="Zwiers L.-H."/>
            <person name="Turgeon B."/>
            <person name="Goodwin S."/>
            <person name="Spatafora J."/>
            <person name="Crous P."/>
            <person name="Grigoriev I."/>
        </authorList>
    </citation>
    <scope>NUCLEOTIDE SEQUENCE</scope>
    <source>
        <strain evidence="1">CBS 161.51</strain>
    </source>
</reference>
<sequence>MEPDHLRSLSERSNPPFLLSLSMVLTFSCLTSHVFRRPRCTTALCRVGSHVSSVHSQHRSYHKLLSRTPMFLLVFLSLHLS</sequence>
<protein>
    <submittedName>
        <fullName evidence="1">Uncharacterized protein</fullName>
    </submittedName>
</protein>
<dbReference type="EMBL" id="ML976000">
    <property type="protein sequence ID" value="KAF1947136.1"/>
    <property type="molecule type" value="Genomic_DNA"/>
</dbReference>
<dbReference type="AlphaFoldDB" id="A0A6A5T8Q5"/>
<keyword evidence="2" id="KW-1185">Reference proteome</keyword>
<name>A0A6A5T8Q5_9PLEO</name>
<evidence type="ECO:0000313" key="1">
    <source>
        <dbReference type="EMBL" id="KAF1947136.1"/>
    </source>
</evidence>
<proteinExistence type="predicted"/>
<evidence type="ECO:0000313" key="2">
    <source>
        <dbReference type="Proteomes" id="UP000800038"/>
    </source>
</evidence>
<accession>A0A6A5T8Q5</accession>